<evidence type="ECO:0000313" key="3">
    <source>
        <dbReference type="EMBL" id="OZG58589.1"/>
    </source>
</evidence>
<dbReference type="Proteomes" id="UP000216871">
    <property type="component" value="Unassembled WGS sequence"/>
</dbReference>
<proteinExistence type="predicted"/>
<dbReference type="OrthoDB" id="3238677at2"/>
<feature type="non-terminal residue" evidence="3">
    <location>
        <position position="540"/>
    </location>
</feature>
<comment type="caution">
    <text evidence="3">The sequence shown here is derived from an EMBL/GenBank/DDBJ whole genome shotgun (WGS) entry which is preliminary data.</text>
</comment>
<reference evidence="3 4" key="1">
    <citation type="journal article" date="2017" name="BMC Genomics">
        <title>Comparative genomic and phylogenomic analyses of the Bifidobacteriaceae family.</title>
        <authorList>
            <person name="Lugli G.A."/>
            <person name="Milani C."/>
            <person name="Turroni F."/>
            <person name="Duranti S."/>
            <person name="Mancabelli L."/>
            <person name="Mangifesta M."/>
            <person name="Ferrario C."/>
            <person name="Modesto M."/>
            <person name="Mattarelli P."/>
            <person name="Jiri K."/>
            <person name="van Sinderen D."/>
            <person name="Ventura M."/>
        </authorList>
    </citation>
    <scope>NUCLEOTIDE SEQUENCE [LARGE SCALE GENOMIC DNA]</scope>
    <source>
        <strain evidence="3 4">DSM 100196</strain>
    </source>
</reference>
<organism evidence="3 4">
    <name type="scientific">Bifidobacterium myosotis</name>
    <dbReference type="NCBI Taxonomy" id="1630166"/>
    <lineage>
        <taxon>Bacteria</taxon>
        <taxon>Bacillati</taxon>
        <taxon>Actinomycetota</taxon>
        <taxon>Actinomycetes</taxon>
        <taxon>Bifidobacteriales</taxon>
        <taxon>Bifidobacteriaceae</taxon>
        <taxon>Bifidobacterium</taxon>
    </lineage>
</organism>
<keyword evidence="4" id="KW-1185">Reference proteome</keyword>
<dbReference type="GO" id="GO:0030313">
    <property type="term" value="C:cell envelope"/>
    <property type="evidence" value="ECO:0007669"/>
    <property type="project" value="UniProtKB-SubCell"/>
</dbReference>
<name>A0A261FHH2_9BIFI</name>
<dbReference type="EMBL" id="MWWW01000019">
    <property type="protein sequence ID" value="OZG58589.1"/>
    <property type="molecule type" value="Genomic_DNA"/>
</dbReference>
<sequence>MTGNTKVWRAPLAGLASVAMIATMGVAASTASAAPTTDYVYPGVTVTLDANGGSFKNDYNDTSVNGGKATSSKDEKTVTLTDYQDQNVDGYRYADGVFPSLYDHFGADSNIQWDAQQSRLFSGWYTEKQGGQAVDPTTALADGTTLYAHWSVGATGNSDESEYGVTLDTKGEVVYASDPDGAANVVDATNYFVRLADNDTLADWELPSKDAVVPNHVVPTWENASSAKAGDTLVVKQNEGATVTIRQKGGDGNYDLYKDGKKVSSGDYSFDVLTSTALSEYQAVTPGTNKLLANAWQLTYGGKTSDYEFGTAFPSDAKDVVLEVKGGQQSTVVRVHKWAKTETEDTLLRYFVPRGQSFQSTFGKTLDEVSRPNTSFLGWYSYTDKDSNGQQTNDNYFDPNLIQKNDEVEKNGTPSVFDFTTTLNGEGIDLYAGYKNDARFTTITLDPNYSGADKISVKIYAGKKIGEQLPTVTRDGYTLTGWYTDPVTNVASQLDTDKKATTNPDYPAAGSIWYARWTADSKDNSQLNGLLNNLSRFYVV</sequence>
<protein>
    <submittedName>
        <fullName evidence="3">Prophage pi3 protein 01</fullName>
    </submittedName>
</protein>
<comment type="subcellular location">
    <subcellularLocation>
        <location evidence="1">Cell envelope</location>
    </subcellularLocation>
</comment>
<evidence type="ECO:0000256" key="1">
    <source>
        <dbReference type="ARBA" id="ARBA00004196"/>
    </source>
</evidence>
<dbReference type="InterPro" id="IPR042229">
    <property type="entry name" value="Listeria/Bacterioides_rpt_sf"/>
</dbReference>
<dbReference type="Pfam" id="PF09479">
    <property type="entry name" value="Flg_new"/>
    <property type="match status" value="2"/>
</dbReference>
<feature type="chain" id="PRO_5012853843" evidence="2">
    <location>
        <begin position="34"/>
        <end position="540"/>
    </location>
</feature>
<dbReference type="AlphaFoldDB" id="A0A261FHH2"/>
<accession>A0A261FHH2</accession>
<evidence type="ECO:0000313" key="4">
    <source>
        <dbReference type="Proteomes" id="UP000216871"/>
    </source>
</evidence>
<dbReference type="RefSeq" id="WP_158216968.1">
    <property type="nucleotide sequence ID" value="NZ_MWWW01000019.1"/>
</dbReference>
<keyword evidence="2" id="KW-0732">Signal</keyword>
<feature type="signal peptide" evidence="2">
    <location>
        <begin position="1"/>
        <end position="33"/>
    </location>
</feature>
<dbReference type="InterPro" id="IPR013378">
    <property type="entry name" value="InlB-like_B-rpt"/>
</dbReference>
<dbReference type="Gene3D" id="2.60.40.4270">
    <property type="entry name" value="Listeria-Bacteroides repeat domain"/>
    <property type="match status" value="2"/>
</dbReference>
<gene>
    <name evidence="3" type="ORF">BMYO_1607</name>
</gene>
<evidence type="ECO:0000256" key="2">
    <source>
        <dbReference type="SAM" id="SignalP"/>
    </source>
</evidence>